<dbReference type="AlphaFoldDB" id="A0A6A4SF99"/>
<protein>
    <submittedName>
        <fullName evidence="2">Uncharacterized protein</fullName>
    </submittedName>
</protein>
<accession>A0A6A4SF99</accession>
<feature type="region of interest" description="Disordered" evidence="1">
    <location>
        <begin position="237"/>
        <end position="271"/>
    </location>
</feature>
<feature type="compositionally biased region" description="Basic and acidic residues" evidence="1">
    <location>
        <begin position="237"/>
        <end position="248"/>
    </location>
</feature>
<name>A0A6A4SF99_SCOMX</name>
<evidence type="ECO:0000313" key="2">
    <source>
        <dbReference type="EMBL" id="KAF0029831.1"/>
    </source>
</evidence>
<evidence type="ECO:0000313" key="3">
    <source>
        <dbReference type="Proteomes" id="UP000438429"/>
    </source>
</evidence>
<organism evidence="2 3">
    <name type="scientific">Scophthalmus maximus</name>
    <name type="common">Turbot</name>
    <name type="synonym">Psetta maxima</name>
    <dbReference type="NCBI Taxonomy" id="52904"/>
    <lineage>
        <taxon>Eukaryota</taxon>
        <taxon>Metazoa</taxon>
        <taxon>Chordata</taxon>
        <taxon>Craniata</taxon>
        <taxon>Vertebrata</taxon>
        <taxon>Euteleostomi</taxon>
        <taxon>Actinopterygii</taxon>
        <taxon>Neopterygii</taxon>
        <taxon>Teleostei</taxon>
        <taxon>Neoteleostei</taxon>
        <taxon>Acanthomorphata</taxon>
        <taxon>Carangaria</taxon>
        <taxon>Pleuronectiformes</taxon>
        <taxon>Pleuronectoidei</taxon>
        <taxon>Scophthalmidae</taxon>
        <taxon>Scophthalmus</taxon>
    </lineage>
</organism>
<sequence length="311" mass="35255">MFQLARGTSAPGLEEACRSVRTCSCSAAFCNAIPLHIHYSPVTSLVHPDVRPLVLLVFSVHGLGPAVNRSGRSGGFRRQHDSITIEREVEPALMSTPPTVEEDLTMSSSLRTNQDSYVFRVDPVEKEQQRQDASDLSGPIQRTVRRRSLGVRTRGRTSLTSTEISTVVKPLSAVFRPRSLRLQSRGLEKHSRPHYQRVQSYAVVIIPRTHGRTRHLVLSSSDRQSVSCAVAERICRQDQDQDQDRSGAAEEEEEEEEEENQEGEREKEENDFRSVSFDCVSFFCPDKQLSRLCGECFLRCWMMCDWNRGQN</sequence>
<gene>
    <name evidence="2" type="ORF">F2P81_018936</name>
</gene>
<feature type="compositionally biased region" description="Basic and acidic residues" evidence="1">
    <location>
        <begin position="262"/>
        <end position="271"/>
    </location>
</feature>
<dbReference type="EMBL" id="VEVO01000016">
    <property type="protein sequence ID" value="KAF0029831.1"/>
    <property type="molecule type" value="Genomic_DNA"/>
</dbReference>
<comment type="caution">
    <text evidence="2">The sequence shown here is derived from an EMBL/GenBank/DDBJ whole genome shotgun (WGS) entry which is preliminary data.</text>
</comment>
<dbReference type="Proteomes" id="UP000438429">
    <property type="component" value="Unassembled WGS sequence"/>
</dbReference>
<feature type="compositionally biased region" description="Acidic residues" evidence="1">
    <location>
        <begin position="249"/>
        <end position="261"/>
    </location>
</feature>
<reference evidence="2 3" key="1">
    <citation type="submission" date="2019-06" db="EMBL/GenBank/DDBJ databases">
        <title>Draft genomes of female and male turbot (Scophthalmus maximus).</title>
        <authorList>
            <person name="Xu H."/>
            <person name="Xu X.-W."/>
            <person name="Shao C."/>
            <person name="Chen S."/>
        </authorList>
    </citation>
    <scope>NUCLEOTIDE SEQUENCE [LARGE SCALE GENOMIC DNA]</scope>
    <source>
        <strain evidence="2">Ysfricsl-2016a</strain>
        <tissue evidence="2">Blood</tissue>
    </source>
</reference>
<evidence type="ECO:0000256" key="1">
    <source>
        <dbReference type="SAM" id="MobiDB-lite"/>
    </source>
</evidence>
<proteinExistence type="predicted"/>